<keyword evidence="2" id="KW-1185">Reference proteome</keyword>
<organism evidence="1 2">
    <name type="scientific">Protopolystoma xenopodis</name>
    <dbReference type="NCBI Taxonomy" id="117903"/>
    <lineage>
        <taxon>Eukaryota</taxon>
        <taxon>Metazoa</taxon>
        <taxon>Spiralia</taxon>
        <taxon>Lophotrochozoa</taxon>
        <taxon>Platyhelminthes</taxon>
        <taxon>Monogenea</taxon>
        <taxon>Polyopisthocotylea</taxon>
        <taxon>Polystomatidea</taxon>
        <taxon>Polystomatidae</taxon>
        <taxon>Protopolystoma</taxon>
    </lineage>
</organism>
<dbReference type="Proteomes" id="UP000784294">
    <property type="component" value="Unassembled WGS sequence"/>
</dbReference>
<evidence type="ECO:0000313" key="1">
    <source>
        <dbReference type="EMBL" id="VEL26082.1"/>
    </source>
</evidence>
<dbReference type="AlphaFoldDB" id="A0A448X1W8"/>
<reference evidence="1" key="1">
    <citation type="submission" date="2018-11" db="EMBL/GenBank/DDBJ databases">
        <authorList>
            <consortium name="Pathogen Informatics"/>
        </authorList>
    </citation>
    <scope>NUCLEOTIDE SEQUENCE</scope>
</reference>
<comment type="caution">
    <text evidence="1">The sequence shown here is derived from an EMBL/GenBank/DDBJ whole genome shotgun (WGS) entry which is preliminary data.</text>
</comment>
<evidence type="ECO:0000313" key="2">
    <source>
        <dbReference type="Proteomes" id="UP000784294"/>
    </source>
</evidence>
<sequence length="223" mass="24722">MTCTLSHWGSMVCDDLLEPRFNGILNLYGFTEQVPHSLSFLSPLFNSSFVSPRALSWRHGNTPIFRLCGLTAFFLTGAVSSVARFFAIDTGATAITTPAFWFNQARGTWSRSLRYETSLMCVPISTSTAATWARTQIPGHTRQRYDAVVIPVSTIAPSPVYVTTLLTHLCPFVYSGHRILTVPSPICPNDRASPGAPSEANFAYYRHDECGCIELKFVFKKIV</sequence>
<gene>
    <name evidence="1" type="ORF">PXEA_LOCUS19522</name>
</gene>
<dbReference type="EMBL" id="CAAALY010077995">
    <property type="protein sequence ID" value="VEL26082.1"/>
    <property type="molecule type" value="Genomic_DNA"/>
</dbReference>
<accession>A0A448X1W8</accession>
<proteinExistence type="predicted"/>
<name>A0A448X1W8_9PLAT</name>
<protein>
    <submittedName>
        <fullName evidence="1">Uncharacterized protein</fullName>
    </submittedName>
</protein>